<dbReference type="EMBL" id="CAJNOR010004977">
    <property type="protein sequence ID" value="CAF1538433.1"/>
    <property type="molecule type" value="Genomic_DNA"/>
</dbReference>
<evidence type="ECO:0000313" key="3">
    <source>
        <dbReference type="EMBL" id="CAF1538433.1"/>
    </source>
</evidence>
<name>A0A815LMP0_ADIRI</name>
<evidence type="ECO:0000256" key="1">
    <source>
        <dbReference type="SAM" id="MobiDB-lite"/>
    </source>
</evidence>
<proteinExistence type="predicted"/>
<gene>
    <name evidence="2" type="ORF">EDS130_LOCUS36694</name>
    <name evidence="3" type="ORF">XAT740_LOCUS41998</name>
</gene>
<feature type="region of interest" description="Disordered" evidence="1">
    <location>
        <begin position="826"/>
        <end position="850"/>
    </location>
</feature>
<feature type="compositionally biased region" description="Basic residues" evidence="1">
    <location>
        <begin position="959"/>
        <end position="969"/>
    </location>
</feature>
<sequence>MYSYSYKVIKRRLIRQARRQSLHHALASPKSSTDDYSTDENPESTNMEVYSLKSRDNSDIPYSSSTDQIDEDNWISDDECQEEKRPIYTGSSIMLSSAVRLINDFYLNNNLDKQTVNNLLRLIKSLLPQPNLLPPTWKGINKLLHYTPLTSTTFLCGDCYEACETSGSSSKKCFNPRCKTSKEQNTPEIVEIVRFDIRAQIQSIMNRNISLLNQSHLFPLSDICFGEQYQEVKNNNNRITLVVHSDGAPLVRSSKKSIWPCFASISELPPPVREFQKNIIILAIWTSRKKPNVNIFLEQTIDDLICLKKNGTSIFIANSEYQIQLATQFFVSDLPAKALFCCTTNFNGYSACTYCASRGIWSAEYNKVLYPYANNDLTTRTHSGYLKAAQEALHKSNGKKEVAVDGIKGLSSLLQIFNYPKQIIYDFMHLVCLGHIPYVINRWCLNMGKETILEIDNDLRQLRIPHNMRVVFLESFKMASQWKAKNSRLFVLHVGVPVLVNRLPILLFSHFIVYSLAIKLLHAPTTKAEISLAERLLHFYCRTASNVYDRSIEIFSLHAHIHLPYQVRQHGGLAHMSAFAFESAIRYIQKKAHGYTNLASQIGYWIDIQRATQSHVFDLPRPHLIDKLHGNDPTVLRYLSIIQQLLPTTTSVDIQTVCFYKRYKSMFVTYHTSLYDLPFNSNSHVISFVETAESNVVQYANVILFISQNDKDLVFVQKYLSAQRQISSYVELPNELHDPINRYFPILSLSNNFGIIPVSNIRHKCIAVPVSKSFSVVKSKQCASADVDGCVMVQSGGKKYMGFIFETGTFEKCSKAADLLSQKQHEDIESDYERKEKSSNVNDSKPSEAKTFTTLKDVPFSIDPVPNNFDQFSCEPPVLNSNDTNVSTPIRPQKAVDNSRKTAAISTTPMASIVAETNSSAVIGKNSNRESIRNSPDSPLAANSRKRTFDDSSPSPPSRSKKKKSKKGRESHITSSESESDYNGITKTVDEIRTPIFNGRRLITPAAASSPIANSIDKDSLLRAIETKYLTPLLVGQERLEKMMKSLYKNQVEIQKALKKRQMLVSIEEPGTPGENGTDFSSTLSYKTHATDKSIDLLKIPGTKEKANLYVTNLIQIMYTMDELAELQPADTYEDYRYQLIKEAVRSKFRLNGDQLEQMFTDWLREVFLAKRRVAVSKLKRSQQSE</sequence>
<feature type="compositionally biased region" description="Polar residues" evidence="1">
    <location>
        <begin position="879"/>
        <end position="890"/>
    </location>
</feature>
<feature type="compositionally biased region" description="Basic and acidic residues" evidence="1">
    <location>
        <begin position="826"/>
        <end position="838"/>
    </location>
</feature>
<evidence type="ECO:0000313" key="2">
    <source>
        <dbReference type="EMBL" id="CAF1410547.1"/>
    </source>
</evidence>
<feature type="compositionally biased region" description="Polar residues" evidence="1">
    <location>
        <begin position="973"/>
        <end position="982"/>
    </location>
</feature>
<dbReference type="PANTHER" id="PTHR46579">
    <property type="entry name" value="F5/8 TYPE C DOMAIN-CONTAINING PROTEIN-RELATED"/>
    <property type="match status" value="1"/>
</dbReference>
<comment type="caution">
    <text evidence="2">The sequence shown here is derived from an EMBL/GenBank/DDBJ whole genome shotgun (WGS) entry which is preliminary data.</text>
</comment>
<accession>A0A815LMP0</accession>
<keyword evidence="4" id="KW-1185">Reference proteome</keyword>
<dbReference type="Proteomes" id="UP000663828">
    <property type="component" value="Unassembled WGS sequence"/>
</dbReference>
<dbReference type="Pfam" id="PF02992">
    <property type="entry name" value="Transposase_21"/>
    <property type="match status" value="1"/>
</dbReference>
<dbReference type="InterPro" id="IPR004242">
    <property type="entry name" value="Transposase_21"/>
</dbReference>
<dbReference type="AlphaFoldDB" id="A0A815LMP0"/>
<feature type="region of interest" description="Disordered" evidence="1">
    <location>
        <begin position="873"/>
        <end position="903"/>
    </location>
</feature>
<dbReference type="PANTHER" id="PTHR46579:SF1">
    <property type="entry name" value="F5_8 TYPE C DOMAIN-CONTAINING PROTEIN"/>
    <property type="match status" value="1"/>
</dbReference>
<feature type="compositionally biased region" description="Polar residues" evidence="1">
    <location>
        <begin position="839"/>
        <end position="850"/>
    </location>
</feature>
<feature type="region of interest" description="Disordered" evidence="1">
    <location>
        <begin position="922"/>
        <end position="982"/>
    </location>
</feature>
<evidence type="ECO:0000313" key="4">
    <source>
        <dbReference type="Proteomes" id="UP000663828"/>
    </source>
</evidence>
<protein>
    <submittedName>
        <fullName evidence="2">Uncharacterized protein</fullName>
    </submittedName>
</protein>
<dbReference type="OrthoDB" id="10053223at2759"/>
<organism evidence="2 5">
    <name type="scientific">Adineta ricciae</name>
    <name type="common">Rotifer</name>
    <dbReference type="NCBI Taxonomy" id="249248"/>
    <lineage>
        <taxon>Eukaryota</taxon>
        <taxon>Metazoa</taxon>
        <taxon>Spiralia</taxon>
        <taxon>Gnathifera</taxon>
        <taxon>Rotifera</taxon>
        <taxon>Eurotatoria</taxon>
        <taxon>Bdelloidea</taxon>
        <taxon>Adinetida</taxon>
        <taxon>Adinetidae</taxon>
        <taxon>Adineta</taxon>
    </lineage>
</organism>
<dbReference type="Proteomes" id="UP000663852">
    <property type="component" value="Unassembled WGS sequence"/>
</dbReference>
<feature type="region of interest" description="Disordered" evidence="1">
    <location>
        <begin position="22"/>
        <end position="48"/>
    </location>
</feature>
<evidence type="ECO:0000313" key="5">
    <source>
        <dbReference type="Proteomes" id="UP000663852"/>
    </source>
</evidence>
<reference evidence="2" key="1">
    <citation type="submission" date="2021-02" db="EMBL/GenBank/DDBJ databases">
        <authorList>
            <person name="Nowell W R."/>
        </authorList>
    </citation>
    <scope>NUCLEOTIDE SEQUENCE</scope>
</reference>
<dbReference type="EMBL" id="CAJNOJ010000346">
    <property type="protein sequence ID" value="CAF1410547.1"/>
    <property type="molecule type" value="Genomic_DNA"/>
</dbReference>